<dbReference type="Pfam" id="PF05380">
    <property type="entry name" value="Peptidase_A17"/>
    <property type="match status" value="1"/>
</dbReference>
<comment type="caution">
    <text evidence="1">The sequence shown here is derived from an EMBL/GenBank/DDBJ whole genome shotgun (WGS) entry which is preliminary data.</text>
</comment>
<dbReference type="AlphaFoldDB" id="A0A3M6UE59"/>
<protein>
    <submittedName>
        <fullName evidence="1">Uncharacterized protein</fullName>
    </submittedName>
</protein>
<sequence>MALDCFSIFLASCKGALAGSRESLKERWRRTTNDIMELQSKPVDFSNHIAFVDLEANMSLAGSLTALNQRLVRDHVVARQPLKEPENISLLTQIDGSRPSTRDYREQSLQSSEVQVSQKALVSLLLSVIGWESVPKINIVSGVQQTVLRVPLQSAYILIAIDVPQVLDPVKTEVHTLQTCIRWAVNGHLGHHCHDSQASGFFAKADLQLQRPISKWISNSRNVLETIPELERSKDIKNIYTLQWGVVSDSFRFKVCINSSPSTRRGILSVAGSIFNPLGFHAFFVLTAKEILQDLCRIKVGWDDEIPDEYSSRWESWRKEIGLRTLRRSLLSQKEMAVGKLFLASIFESVYPLITFYRHRLKKSVTWLLRYRKNLRSFGKREKPAKSLESVLTSSLPLVIVDEMEFAEL</sequence>
<dbReference type="EMBL" id="RCHS01001712">
    <property type="protein sequence ID" value="RMX51849.1"/>
    <property type="molecule type" value="Genomic_DNA"/>
</dbReference>
<reference evidence="1 2" key="1">
    <citation type="journal article" date="2018" name="Sci. Rep.">
        <title>Comparative analysis of the Pocillopora damicornis genome highlights role of immune system in coral evolution.</title>
        <authorList>
            <person name="Cunning R."/>
            <person name="Bay R.A."/>
            <person name="Gillette P."/>
            <person name="Baker A.C."/>
            <person name="Traylor-Knowles N."/>
        </authorList>
    </citation>
    <scope>NUCLEOTIDE SEQUENCE [LARGE SCALE GENOMIC DNA]</scope>
    <source>
        <strain evidence="1">RSMAS</strain>
        <tissue evidence="1">Whole animal</tissue>
    </source>
</reference>
<evidence type="ECO:0000313" key="2">
    <source>
        <dbReference type="Proteomes" id="UP000275408"/>
    </source>
</evidence>
<name>A0A3M6UE59_POCDA</name>
<evidence type="ECO:0000313" key="1">
    <source>
        <dbReference type="EMBL" id="RMX51849.1"/>
    </source>
</evidence>
<dbReference type="Proteomes" id="UP000275408">
    <property type="component" value="Unassembled WGS sequence"/>
</dbReference>
<dbReference type="InterPro" id="IPR008042">
    <property type="entry name" value="Retrotrans_Pao"/>
</dbReference>
<gene>
    <name evidence="1" type="ORF">pdam_00018475</name>
</gene>
<accession>A0A3M6UE59</accession>
<proteinExistence type="predicted"/>
<dbReference type="OrthoDB" id="10051210at2759"/>
<dbReference type="PANTHER" id="PTHR47331">
    <property type="entry name" value="PHD-TYPE DOMAIN-CONTAINING PROTEIN"/>
    <property type="match status" value="1"/>
</dbReference>
<organism evidence="1 2">
    <name type="scientific">Pocillopora damicornis</name>
    <name type="common">Cauliflower coral</name>
    <name type="synonym">Millepora damicornis</name>
    <dbReference type="NCBI Taxonomy" id="46731"/>
    <lineage>
        <taxon>Eukaryota</taxon>
        <taxon>Metazoa</taxon>
        <taxon>Cnidaria</taxon>
        <taxon>Anthozoa</taxon>
        <taxon>Hexacorallia</taxon>
        <taxon>Scleractinia</taxon>
        <taxon>Astrocoeniina</taxon>
        <taxon>Pocilloporidae</taxon>
        <taxon>Pocillopora</taxon>
    </lineage>
</organism>
<keyword evidence="2" id="KW-1185">Reference proteome</keyword>